<dbReference type="InterPro" id="IPR029032">
    <property type="entry name" value="AhpD-like"/>
</dbReference>
<keyword evidence="3" id="KW-1185">Reference proteome</keyword>
<dbReference type="InterPro" id="IPR003779">
    <property type="entry name" value="CMD-like"/>
</dbReference>
<dbReference type="Gene3D" id="1.20.1290.10">
    <property type="entry name" value="AhpD-like"/>
    <property type="match status" value="1"/>
</dbReference>
<gene>
    <name evidence="2" type="ORF">FHS49_001936</name>
</gene>
<dbReference type="PANTHER" id="PTHR34846">
    <property type="entry name" value="4-CARBOXYMUCONOLACTONE DECARBOXYLASE FAMILY PROTEIN (AFU_ORTHOLOGUE AFUA_6G11590)"/>
    <property type="match status" value="1"/>
</dbReference>
<sequence length="217" mass="24168">MTTEVTIPEATLAHIQEREGAILGHPPRMAALDRESVAEQVQATTKKLRGAMYADAPPLPLEIIPEIMFVLCKHQALWDAVMALSMELFQNGTLPVRDCELAVLRTGWLLGAPYEFGEHVARAKKAGVTAQEIDRLVEEGSAWDGWSVHDRAILKASEELRADVMITDETWAVLAQSYTEDQLFELCVLVGQFTNVAYFQNALRLRLEPRNPGLSAR</sequence>
<evidence type="ECO:0000313" key="2">
    <source>
        <dbReference type="EMBL" id="MBB5685920.1"/>
    </source>
</evidence>
<name>A0A7W9AHX0_9SPHN</name>
<accession>A0A7W9AHX0</accession>
<feature type="domain" description="Carboxymuconolactone decarboxylase-like" evidence="1">
    <location>
        <begin position="79"/>
        <end position="149"/>
    </location>
</feature>
<dbReference type="RefSeq" id="WP_184017820.1">
    <property type="nucleotide sequence ID" value="NZ_JACIJC010000003.1"/>
</dbReference>
<dbReference type="SUPFAM" id="SSF69118">
    <property type="entry name" value="AhpD-like"/>
    <property type="match status" value="1"/>
</dbReference>
<keyword evidence="2" id="KW-0575">Peroxidase</keyword>
<evidence type="ECO:0000259" key="1">
    <source>
        <dbReference type="Pfam" id="PF02627"/>
    </source>
</evidence>
<organism evidence="2 3">
    <name type="scientific">Sphingobium boeckii</name>
    <dbReference type="NCBI Taxonomy" id="1082345"/>
    <lineage>
        <taxon>Bacteria</taxon>
        <taxon>Pseudomonadati</taxon>
        <taxon>Pseudomonadota</taxon>
        <taxon>Alphaproteobacteria</taxon>
        <taxon>Sphingomonadales</taxon>
        <taxon>Sphingomonadaceae</taxon>
        <taxon>Sphingobium</taxon>
    </lineage>
</organism>
<dbReference type="AlphaFoldDB" id="A0A7W9AHX0"/>
<comment type="caution">
    <text evidence="2">The sequence shown here is derived from an EMBL/GenBank/DDBJ whole genome shotgun (WGS) entry which is preliminary data.</text>
</comment>
<proteinExistence type="predicted"/>
<dbReference type="EMBL" id="JACIJC010000003">
    <property type="protein sequence ID" value="MBB5685920.1"/>
    <property type="molecule type" value="Genomic_DNA"/>
</dbReference>
<dbReference type="GO" id="GO:0051920">
    <property type="term" value="F:peroxiredoxin activity"/>
    <property type="evidence" value="ECO:0007669"/>
    <property type="project" value="InterPro"/>
</dbReference>
<dbReference type="Pfam" id="PF02627">
    <property type="entry name" value="CMD"/>
    <property type="match status" value="1"/>
</dbReference>
<protein>
    <submittedName>
        <fullName evidence="2">Alkylhydroperoxidase family enzyme</fullName>
    </submittedName>
</protein>
<reference evidence="2 3" key="1">
    <citation type="submission" date="2020-08" db="EMBL/GenBank/DDBJ databases">
        <title>Genomic Encyclopedia of Type Strains, Phase IV (KMG-IV): sequencing the most valuable type-strain genomes for metagenomic binning, comparative biology and taxonomic classification.</title>
        <authorList>
            <person name="Goeker M."/>
        </authorList>
    </citation>
    <scope>NUCLEOTIDE SEQUENCE [LARGE SCALE GENOMIC DNA]</scope>
    <source>
        <strain evidence="2 3">DSM 25079</strain>
    </source>
</reference>
<dbReference type="Proteomes" id="UP000549617">
    <property type="component" value="Unassembled WGS sequence"/>
</dbReference>
<keyword evidence="2" id="KW-0560">Oxidoreductase</keyword>
<evidence type="ECO:0000313" key="3">
    <source>
        <dbReference type="Proteomes" id="UP000549617"/>
    </source>
</evidence>
<dbReference type="PANTHER" id="PTHR34846:SF5">
    <property type="entry name" value="CARBOXYMUCONOLACTONE DECARBOXYLASE-LIKE DOMAIN-CONTAINING PROTEIN"/>
    <property type="match status" value="1"/>
</dbReference>